<accession>A0A645G395</accession>
<dbReference type="EMBL" id="VSSQ01069292">
    <property type="protein sequence ID" value="MPN21331.1"/>
    <property type="molecule type" value="Genomic_DNA"/>
</dbReference>
<sequence>MALWIPRPTPTSFPYMLPVSIRRYPRMMAMKTISSASSLLTFQVPYPIPGIVKPSFKGILSIKLFTMITHTPSTYYLKCNAISSETQKLLMRLQNKTEEKHFPFLPEPIQTVIFPKILKWSRSLRSQRPFPVGC</sequence>
<proteinExistence type="predicted"/>
<comment type="caution">
    <text evidence="1">The sequence shown here is derived from an EMBL/GenBank/DDBJ whole genome shotgun (WGS) entry which is preliminary data.</text>
</comment>
<dbReference type="AlphaFoldDB" id="A0A645G395"/>
<gene>
    <name evidence="1" type="ORF">SDC9_168710</name>
</gene>
<evidence type="ECO:0000313" key="1">
    <source>
        <dbReference type="EMBL" id="MPN21331.1"/>
    </source>
</evidence>
<organism evidence="1">
    <name type="scientific">bioreactor metagenome</name>
    <dbReference type="NCBI Taxonomy" id="1076179"/>
    <lineage>
        <taxon>unclassified sequences</taxon>
        <taxon>metagenomes</taxon>
        <taxon>ecological metagenomes</taxon>
    </lineage>
</organism>
<protein>
    <submittedName>
        <fullName evidence="1">Uncharacterized protein</fullName>
    </submittedName>
</protein>
<reference evidence="1" key="1">
    <citation type="submission" date="2019-08" db="EMBL/GenBank/DDBJ databases">
        <authorList>
            <person name="Kucharzyk K."/>
            <person name="Murdoch R.W."/>
            <person name="Higgins S."/>
            <person name="Loffler F."/>
        </authorList>
    </citation>
    <scope>NUCLEOTIDE SEQUENCE</scope>
</reference>
<name>A0A645G395_9ZZZZ</name>